<evidence type="ECO:0000256" key="6">
    <source>
        <dbReference type="ARBA" id="ARBA00022676"/>
    </source>
</evidence>
<comment type="similarity">
    <text evidence="3">Belongs to the ALG10 glucosyltransferase family.</text>
</comment>
<evidence type="ECO:0000256" key="7">
    <source>
        <dbReference type="ARBA" id="ARBA00022679"/>
    </source>
</evidence>
<keyword evidence="11 14" id="KW-0472">Membrane</keyword>
<evidence type="ECO:0000256" key="10">
    <source>
        <dbReference type="ARBA" id="ARBA00022989"/>
    </source>
</evidence>
<keyword evidence="16" id="KW-1185">Reference proteome</keyword>
<reference evidence="15 16" key="1">
    <citation type="submission" date="2023-12" db="EMBL/GenBank/DDBJ databases">
        <title>A high-quality genome assembly for Dillenia turbinata (Dilleniales).</title>
        <authorList>
            <person name="Chanderbali A."/>
        </authorList>
    </citation>
    <scope>NUCLEOTIDE SEQUENCE [LARGE SCALE GENOMIC DNA]</scope>
    <source>
        <strain evidence="15">LSX21</strain>
        <tissue evidence="15">Leaf</tissue>
    </source>
</reference>
<feature type="transmembrane region" description="Helical" evidence="14">
    <location>
        <begin position="6"/>
        <end position="24"/>
    </location>
</feature>
<evidence type="ECO:0000256" key="14">
    <source>
        <dbReference type="SAM" id="Phobius"/>
    </source>
</evidence>
<evidence type="ECO:0000313" key="15">
    <source>
        <dbReference type="EMBL" id="KAK6943666.1"/>
    </source>
</evidence>
<dbReference type="EC" id="2.4.1.256" evidence="4"/>
<evidence type="ECO:0000256" key="3">
    <source>
        <dbReference type="ARBA" id="ARBA00010600"/>
    </source>
</evidence>
<keyword evidence="6" id="KW-0328">Glycosyltransferase</keyword>
<sequence>MKYLLVPFYVYFSVYSWLSIIRILGKDERKIWVLAYFLASAAVLIPTQLIEFRYYTIPFYLLALHSVGNETIGWLLVGVGYIAINAFTMTMFLYRPFCWNHEPGTERFIL</sequence>
<name>A0AAN8ZMV1_9MAGN</name>
<gene>
    <name evidence="15" type="ORF">RJ641_024768</name>
</gene>
<keyword evidence="8 14" id="KW-0812">Transmembrane</keyword>
<evidence type="ECO:0000313" key="16">
    <source>
        <dbReference type="Proteomes" id="UP001370490"/>
    </source>
</evidence>
<evidence type="ECO:0000256" key="9">
    <source>
        <dbReference type="ARBA" id="ARBA00022824"/>
    </source>
</evidence>
<dbReference type="GO" id="GO:0106073">
    <property type="term" value="F:dolichyl pyrophosphate Glc2Man9GlcNAc2 alpha-1,2-glucosyltransferase activity"/>
    <property type="evidence" value="ECO:0007669"/>
    <property type="project" value="UniProtKB-EC"/>
</dbReference>
<dbReference type="GO" id="GO:0006488">
    <property type="term" value="P:dolichol-linked oligosaccharide biosynthetic process"/>
    <property type="evidence" value="ECO:0007669"/>
    <property type="project" value="InterPro"/>
</dbReference>
<dbReference type="InterPro" id="IPR016900">
    <property type="entry name" value="Alg10"/>
</dbReference>
<proteinExistence type="inferred from homology"/>
<protein>
    <recommendedName>
        <fullName evidence="5">Dol-P-Glc:Glc(2)Man(9)GlcNAc(2)-PP-Dol alpha-1,2-glucosyltransferase</fullName>
        <ecNumber evidence="4">2.4.1.256</ecNumber>
    </recommendedName>
</protein>
<evidence type="ECO:0000256" key="2">
    <source>
        <dbReference type="ARBA" id="ARBA00004922"/>
    </source>
</evidence>
<dbReference type="Pfam" id="PF04922">
    <property type="entry name" value="DIE2_ALG10"/>
    <property type="match status" value="1"/>
</dbReference>
<accession>A0AAN8ZMV1</accession>
<dbReference type="GO" id="GO:0005789">
    <property type="term" value="C:endoplasmic reticulum membrane"/>
    <property type="evidence" value="ECO:0007669"/>
    <property type="project" value="UniProtKB-SubCell"/>
</dbReference>
<comment type="pathway">
    <text evidence="2">Protein modification; protein glycosylation.</text>
</comment>
<comment type="catalytic activity">
    <reaction evidence="13">
        <text>an alpha-D-Glc-(1-&gt;3)-alpha-D-Glc-(1-&gt;3)-alpha-D-Man-(1-&gt;2)-alpha-D-Man-(1-&gt;2)-alpha-D-Man-(1-&gt;3)-[alpha-D-Man-(1-&gt;2)-alpha-D-Man-(1-&gt;3)-[alpha-D-Man-(1-&gt;2)-alpha-D-Man-(1-&gt;6)]-alpha-D-Man-(1-&gt;6)]-beta-D-Man-(1-&gt;4)-beta-D-GlcNAc-(1-&gt;4)-alpha-D-GlcNAc-diphospho-di-trans,poly-cis-dolichol + a di-trans,poly-cis-dolichyl beta-D-glucosyl phosphate = a alpha-D-Glc-(1-&gt;2)-alpha-D-Glc-(1-&gt;3)-alpha-D-Glc-(1-&gt;3)-alpha-D-Man-(1-&gt;2)-alpha-D-Man-(1-&gt;2)-alpha-D-Man-(1-&gt;3)-[alpha-D-Man-(1-&gt;2)-alpha-D-Man-(1-&gt;3)-[alpha-D-Man-(1-&gt;2)-alpha-D-Man-(1-&gt;6)]-alpha-D-Man-(1-&gt;6)]-beta-D-Man-(1-&gt;4)-beta-D-GlcNAc-(1-&gt;4)-alpha-D-GlcNAc-diphospho-di-trans,poly-cis-dolichol + a di-trans,poly-cis-dolichyl phosphate + H(+)</text>
        <dbReference type="Rhea" id="RHEA:29543"/>
        <dbReference type="Rhea" id="RHEA-COMP:19498"/>
        <dbReference type="Rhea" id="RHEA-COMP:19502"/>
        <dbReference type="Rhea" id="RHEA-COMP:19512"/>
        <dbReference type="Rhea" id="RHEA-COMP:19522"/>
        <dbReference type="ChEBI" id="CHEBI:15378"/>
        <dbReference type="ChEBI" id="CHEBI:57525"/>
        <dbReference type="ChEBI" id="CHEBI:57683"/>
        <dbReference type="ChEBI" id="CHEBI:132522"/>
        <dbReference type="ChEBI" id="CHEBI:132523"/>
        <dbReference type="EC" id="2.4.1.256"/>
    </reaction>
    <physiologicalReaction direction="left-to-right" evidence="13">
        <dbReference type="Rhea" id="RHEA:29544"/>
    </physiologicalReaction>
</comment>
<dbReference type="EMBL" id="JBAMMX010000003">
    <property type="protein sequence ID" value="KAK6943666.1"/>
    <property type="molecule type" value="Genomic_DNA"/>
</dbReference>
<dbReference type="PANTHER" id="PTHR12989:SF10">
    <property type="entry name" value="DOL-P-GLC:GLC(2)MAN(9)GLCNAC(2)-PP-DOL ALPHA-1,2-GLUCOSYLTRANSFERASE-RELATED"/>
    <property type="match status" value="1"/>
</dbReference>
<comment type="subcellular location">
    <subcellularLocation>
        <location evidence="1">Endoplasmic reticulum membrane</location>
        <topology evidence="1">Multi-pass membrane protein</topology>
    </subcellularLocation>
</comment>
<evidence type="ECO:0000256" key="5">
    <source>
        <dbReference type="ARBA" id="ARBA00018512"/>
    </source>
</evidence>
<dbReference type="Proteomes" id="UP001370490">
    <property type="component" value="Unassembled WGS sequence"/>
</dbReference>
<evidence type="ECO:0000256" key="4">
    <source>
        <dbReference type="ARBA" id="ARBA00011967"/>
    </source>
</evidence>
<evidence type="ECO:0000256" key="12">
    <source>
        <dbReference type="ARBA" id="ARBA00044727"/>
    </source>
</evidence>
<comment type="caution">
    <text evidence="15">The sequence shown here is derived from an EMBL/GenBank/DDBJ whole genome shotgun (WGS) entry which is preliminary data.</text>
</comment>
<feature type="transmembrane region" description="Helical" evidence="14">
    <location>
        <begin position="72"/>
        <end position="94"/>
    </location>
</feature>
<evidence type="ECO:0000256" key="1">
    <source>
        <dbReference type="ARBA" id="ARBA00004477"/>
    </source>
</evidence>
<feature type="transmembrane region" description="Helical" evidence="14">
    <location>
        <begin position="31"/>
        <end position="52"/>
    </location>
</feature>
<keyword evidence="9" id="KW-0256">Endoplasmic reticulum</keyword>
<evidence type="ECO:0000256" key="13">
    <source>
        <dbReference type="ARBA" id="ARBA00048064"/>
    </source>
</evidence>
<evidence type="ECO:0000256" key="11">
    <source>
        <dbReference type="ARBA" id="ARBA00023136"/>
    </source>
</evidence>
<organism evidence="15 16">
    <name type="scientific">Dillenia turbinata</name>
    <dbReference type="NCBI Taxonomy" id="194707"/>
    <lineage>
        <taxon>Eukaryota</taxon>
        <taxon>Viridiplantae</taxon>
        <taxon>Streptophyta</taxon>
        <taxon>Embryophyta</taxon>
        <taxon>Tracheophyta</taxon>
        <taxon>Spermatophyta</taxon>
        <taxon>Magnoliopsida</taxon>
        <taxon>eudicotyledons</taxon>
        <taxon>Gunneridae</taxon>
        <taxon>Pentapetalae</taxon>
        <taxon>Dilleniales</taxon>
        <taxon>Dilleniaceae</taxon>
        <taxon>Dillenia</taxon>
    </lineage>
</organism>
<dbReference type="AlphaFoldDB" id="A0AAN8ZMV1"/>
<keyword evidence="7" id="KW-0808">Transferase</keyword>
<comment type="function">
    <text evidence="12">Dol-P-Glc:Glc(2)Man(9)GlcNAc(2)-PP-Dol alpha-1,2-glucosyltransferase that operates in the biosynthetic pathway of dolichol-linked oligosaccharides, the glycan precursors employed in protein asparagine (N)-glycosylation. The assembly of dolichol-linked oligosaccharides begins on the cytosolic side of the endoplasmic reticulum membrane and finishes in its lumen. The sequential addition of sugars to dolichol pyrophosphate produces dolichol-linked oligosaccharides containing fourteen sugars, including two GlcNAcs, nine mannoses and three glucoses. Once assembled, the oligosaccharide is transferred from the lipid to nascent proteins by oligosaccharyltransferases. In the lumen of the endoplasmic reticulum, adds the third and last glucose residue from dolichyl phosphate glucose (Dol-P-Glc) onto the lipid-linked oligosaccharide intermediate Glc(2)Man(9)GlcNAc(2)-PP-Dol to produce Glc(3)Man(9)GlcNAc(2)-PP-Dol.</text>
</comment>
<evidence type="ECO:0000256" key="8">
    <source>
        <dbReference type="ARBA" id="ARBA00022692"/>
    </source>
</evidence>
<dbReference type="PANTHER" id="PTHR12989">
    <property type="entry name" value="ALPHA-1,2-GLUCOSYLTRANSFERASE ALG10"/>
    <property type="match status" value="1"/>
</dbReference>
<keyword evidence="10 14" id="KW-1133">Transmembrane helix</keyword>